<dbReference type="EMBL" id="GL348720">
    <property type="protein sequence ID" value="EFH40567.1"/>
    <property type="molecule type" value="Genomic_DNA"/>
</dbReference>
<sequence>MTTTSSSLTGVFCYLLRADPSKNQTFNKPSEKSNLQLAGSPLTNLRPSKTPNSNPIPDKRYLLLLLF</sequence>
<evidence type="ECO:0000256" key="1">
    <source>
        <dbReference type="SAM" id="MobiDB-lite"/>
    </source>
</evidence>
<proteinExistence type="predicted"/>
<evidence type="ECO:0000313" key="2">
    <source>
        <dbReference type="EMBL" id="EFH40567.1"/>
    </source>
</evidence>
<dbReference type="Gramene" id="Al_scaffold_0008_1842">
    <property type="protein sequence ID" value="Al_scaffold_0008_1842"/>
    <property type="gene ID" value="Al_scaffold_0008_1842"/>
</dbReference>
<evidence type="ECO:0000313" key="3">
    <source>
        <dbReference type="Proteomes" id="UP000008694"/>
    </source>
</evidence>
<dbReference type="AlphaFoldDB" id="D7MTQ3"/>
<dbReference type="HOGENOM" id="CLU_2815896_0_0_1"/>
<feature type="region of interest" description="Disordered" evidence="1">
    <location>
        <begin position="22"/>
        <end position="54"/>
    </location>
</feature>
<reference evidence="3" key="1">
    <citation type="journal article" date="2011" name="Nat. Genet.">
        <title>The Arabidopsis lyrata genome sequence and the basis of rapid genome size change.</title>
        <authorList>
            <person name="Hu T.T."/>
            <person name="Pattyn P."/>
            <person name="Bakker E.G."/>
            <person name="Cao J."/>
            <person name="Cheng J.-F."/>
            <person name="Clark R.M."/>
            <person name="Fahlgren N."/>
            <person name="Fawcett J.A."/>
            <person name="Grimwood J."/>
            <person name="Gundlach H."/>
            <person name="Haberer G."/>
            <person name="Hollister J.D."/>
            <person name="Ossowski S."/>
            <person name="Ottilar R.P."/>
            <person name="Salamov A.A."/>
            <person name="Schneeberger K."/>
            <person name="Spannagl M."/>
            <person name="Wang X."/>
            <person name="Yang L."/>
            <person name="Nasrallah M.E."/>
            <person name="Bergelson J."/>
            <person name="Carrington J.C."/>
            <person name="Gaut B.S."/>
            <person name="Schmutz J."/>
            <person name="Mayer K.F.X."/>
            <person name="Van de Peer Y."/>
            <person name="Grigoriev I.V."/>
            <person name="Nordborg M."/>
            <person name="Weigel D."/>
            <person name="Guo Y.-L."/>
        </authorList>
    </citation>
    <scope>NUCLEOTIDE SEQUENCE [LARGE SCALE GENOMIC DNA]</scope>
    <source>
        <strain evidence="3">cv. MN47</strain>
    </source>
</reference>
<name>D7MTQ3_ARALL</name>
<gene>
    <name evidence="2" type="ORF">ARALYDRAFT_685022</name>
</gene>
<organism evidence="3">
    <name type="scientific">Arabidopsis lyrata subsp. lyrata</name>
    <name type="common">Lyre-leaved rock-cress</name>
    <dbReference type="NCBI Taxonomy" id="81972"/>
    <lineage>
        <taxon>Eukaryota</taxon>
        <taxon>Viridiplantae</taxon>
        <taxon>Streptophyta</taxon>
        <taxon>Embryophyta</taxon>
        <taxon>Tracheophyta</taxon>
        <taxon>Spermatophyta</taxon>
        <taxon>Magnoliopsida</taxon>
        <taxon>eudicotyledons</taxon>
        <taxon>Gunneridae</taxon>
        <taxon>Pentapetalae</taxon>
        <taxon>rosids</taxon>
        <taxon>malvids</taxon>
        <taxon>Brassicales</taxon>
        <taxon>Brassicaceae</taxon>
        <taxon>Camelineae</taxon>
        <taxon>Arabidopsis</taxon>
    </lineage>
</organism>
<protein>
    <submittedName>
        <fullName evidence="2">Predicted protein</fullName>
    </submittedName>
</protein>
<keyword evidence="3" id="KW-1185">Reference proteome</keyword>
<accession>D7MTQ3</accession>
<dbReference type="Proteomes" id="UP000008694">
    <property type="component" value="Unassembled WGS sequence"/>
</dbReference>